<dbReference type="AlphaFoldDB" id="A0A016T5T6"/>
<evidence type="ECO:0000313" key="1">
    <source>
        <dbReference type="EMBL" id="EYB97991.1"/>
    </source>
</evidence>
<dbReference type="Proteomes" id="UP000024635">
    <property type="component" value="Unassembled WGS sequence"/>
</dbReference>
<comment type="caution">
    <text evidence="1">The sequence shown here is derived from an EMBL/GenBank/DDBJ whole genome shotgun (WGS) entry which is preliminary data.</text>
</comment>
<protein>
    <submittedName>
        <fullName evidence="1">Uncharacterized protein</fullName>
    </submittedName>
</protein>
<sequence length="75" mass="8672">MGDSFNANTSNMVLRPNVHDALFLVQFRIWKKVSGAILRSTTAKKVCSYCEEPISCRRHEPVKERLILVLQKQLR</sequence>
<keyword evidence="2" id="KW-1185">Reference proteome</keyword>
<accession>A0A016T5T6</accession>
<evidence type="ECO:0000313" key="2">
    <source>
        <dbReference type="Proteomes" id="UP000024635"/>
    </source>
</evidence>
<proteinExistence type="predicted"/>
<name>A0A016T5T6_9BILA</name>
<organism evidence="1 2">
    <name type="scientific">Ancylostoma ceylanicum</name>
    <dbReference type="NCBI Taxonomy" id="53326"/>
    <lineage>
        <taxon>Eukaryota</taxon>
        <taxon>Metazoa</taxon>
        <taxon>Ecdysozoa</taxon>
        <taxon>Nematoda</taxon>
        <taxon>Chromadorea</taxon>
        <taxon>Rhabditida</taxon>
        <taxon>Rhabditina</taxon>
        <taxon>Rhabditomorpha</taxon>
        <taxon>Strongyloidea</taxon>
        <taxon>Ancylostomatidae</taxon>
        <taxon>Ancylostomatinae</taxon>
        <taxon>Ancylostoma</taxon>
    </lineage>
</organism>
<gene>
    <name evidence="1" type="primary">Acey_s0135.g1935</name>
    <name evidence="1" type="ORF">Y032_0135g1935</name>
</gene>
<reference evidence="2" key="1">
    <citation type="journal article" date="2015" name="Nat. Genet.">
        <title>The genome and transcriptome of the zoonotic hookworm Ancylostoma ceylanicum identify infection-specific gene families.</title>
        <authorList>
            <person name="Schwarz E.M."/>
            <person name="Hu Y."/>
            <person name="Antoshechkin I."/>
            <person name="Miller M.M."/>
            <person name="Sternberg P.W."/>
            <person name="Aroian R.V."/>
        </authorList>
    </citation>
    <scope>NUCLEOTIDE SEQUENCE</scope>
    <source>
        <strain evidence="2">HY135</strain>
    </source>
</reference>
<dbReference type="EMBL" id="JARK01001471">
    <property type="protein sequence ID" value="EYB97991.1"/>
    <property type="molecule type" value="Genomic_DNA"/>
</dbReference>